<feature type="compositionally biased region" description="Basic and acidic residues" evidence="1">
    <location>
        <begin position="221"/>
        <end position="248"/>
    </location>
</feature>
<dbReference type="EMBL" id="VOSK01000003">
    <property type="protein sequence ID" value="MPR24138.1"/>
    <property type="molecule type" value="Genomic_DNA"/>
</dbReference>
<proteinExistence type="predicted"/>
<evidence type="ECO:0000313" key="3">
    <source>
        <dbReference type="EMBL" id="MPR24138.1"/>
    </source>
</evidence>
<protein>
    <recommendedName>
        <fullName evidence="5">Invasion associated locus B family protein</fullName>
    </recommendedName>
</protein>
<gene>
    <name evidence="3" type="ORF">FS320_02580</name>
</gene>
<dbReference type="OrthoDB" id="7375326at2"/>
<dbReference type="Proteomes" id="UP000403266">
    <property type="component" value="Unassembled WGS sequence"/>
</dbReference>
<keyword evidence="2" id="KW-0732">Signal</keyword>
<keyword evidence="4" id="KW-1185">Reference proteome</keyword>
<feature type="compositionally biased region" description="Basic and acidic residues" evidence="1">
    <location>
        <begin position="176"/>
        <end position="198"/>
    </location>
</feature>
<dbReference type="AlphaFoldDB" id="A0A5N7MBQ2"/>
<accession>A0A5N7MBQ2</accession>
<sequence length="446" mass="46935">MRSIPLIAAGLVVTSAYALDTKQLPHEMRSSDPFSMPLIIEAGESDWSDYGTEAPPAPIPAPVAASKNGKADRTAQRQVPAPREAPSRPVTKDTARLGDPIPVAAAPAQAVEAPTPDAVPVPPPSPAKVVVAAPASEPIPVPAGVLADVQPKQAVASPVPASLPKTADVPAGPSPKKQDDAAATRSAQKDSPKLEADKLPKIDAAAIEKGLAGVIEATSEKPVEAPAKVEKKDKVEKVEKPEEKEKPKPHFTGNQGKAKPVVLASVSKPVGMPNGDLMRTVRYFDSWNLTCDLNLGKNERICSVEQSVAKDAETFVWKIATAQDKKAIVHFDFTAKADAVPGLKVVIAGFERSIAAEEWACGADRCTAYFPIAGIVQSWFSGNPSVKFRYSVDGKPVELDATMGGFETAMRAASEDPFGIKTARATTDTKSQGEKVASAEAAPEKR</sequence>
<reference evidence="3 4" key="1">
    <citation type="journal article" date="2019" name="Syst. Appl. Microbiol.">
        <title>Microvirga tunisiensis sp. nov., a root nodule symbiotic bacterium isolated from Lupinus micranthus and L. luteus grown in Northern Tunisia.</title>
        <authorList>
            <person name="Msaddak A."/>
            <person name="Rejili M."/>
            <person name="Duran D."/>
            <person name="Mars M."/>
            <person name="Palacios J.M."/>
            <person name="Ruiz-Argueso T."/>
            <person name="Rey L."/>
            <person name="Imperial J."/>
        </authorList>
    </citation>
    <scope>NUCLEOTIDE SEQUENCE [LARGE SCALE GENOMIC DNA]</scope>
    <source>
        <strain evidence="3 4">Lmie10</strain>
    </source>
</reference>
<feature type="region of interest" description="Disordered" evidence="1">
    <location>
        <begin position="417"/>
        <end position="446"/>
    </location>
</feature>
<dbReference type="Gene3D" id="2.60.40.1880">
    <property type="entry name" value="Invasion associated locus B (IalB) protein"/>
    <property type="match status" value="1"/>
</dbReference>
<evidence type="ECO:0000256" key="1">
    <source>
        <dbReference type="SAM" id="MobiDB-lite"/>
    </source>
</evidence>
<evidence type="ECO:0008006" key="5">
    <source>
        <dbReference type="Google" id="ProtNLM"/>
    </source>
</evidence>
<comment type="caution">
    <text evidence="3">The sequence shown here is derived from an EMBL/GenBank/DDBJ whole genome shotgun (WGS) entry which is preliminary data.</text>
</comment>
<feature type="signal peptide" evidence="2">
    <location>
        <begin position="1"/>
        <end position="18"/>
    </location>
</feature>
<feature type="region of interest" description="Disordered" evidence="1">
    <location>
        <begin position="51"/>
        <end position="97"/>
    </location>
</feature>
<dbReference type="RefSeq" id="WP_152709046.1">
    <property type="nucleotide sequence ID" value="NZ_VOSJ01000047.1"/>
</dbReference>
<name>A0A5N7MBQ2_9HYPH</name>
<dbReference type="InterPro" id="IPR038696">
    <property type="entry name" value="IalB_sf"/>
</dbReference>
<feature type="chain" id="PRO_5030135254" description="Invasion associated locus B family protein" evidence="2">
    <location>
        <begin position="19"/>
        <end position="446"/>
    </location>
</feature>
<evidence type="ECO:0000256" key="2">
    <source>
        <dbReference type="SAM" id="SignalP"/>
    </source>
</evidence>
<organism evidence="3 4">
    <name type="scientific">Microvirga tunisiensis</name>
    <dbReference type="NCBI Taxonomy" id="2108360"/>
    <lineage>
        <taxon>Bacteria</taxon>
        <taxon>Pseudomonadati</taxon>
        <taxon>Pseudomonadota</taxon>
        <taxon>Alphaproteobacteria</taxon>
        <taxon>Hyphomicrobiales</taxon>
        <taxon>Methylobacteriaceae</taxon>
        <taxon>Microvirga</taxon>
    </lineage>
</organism>
<feature type="region of interest" description="Disordered" evidence="1">
    <location>
        <begin position="153"/>
        <end position="198"/>
    </location>
</feature>
<feature type="region of interest" description="Disordered" evidence="1">
    <location>
        <begin position="221"/>
        <end position="256"/>
    </location>
</feature>
<evidence type="ECO:0000313" key="4">
    <source>
        <dbReference type="Proteomes" id="UP000403266"/>
    </source>
</evidence>